<evidence type="ECO:0000313" key="2">
    <source>
        <dbReference type="Proteomes" id="UP000638648"/>
    </source>
</evidence>
<dbReference type="EMBL" id="JADBEM010000001">
    <property type="protein sequence ID" value="MBE1605462.1"/>
    <property type="molecule type" value="Genomic_DNA"/>
</dbReference>
<comment type="caution">
    <text evidence="1">The sequence shown here is derived from an EMBL/GenBank/DDBJ whole genome shotgun (WGS) entry which is preliminary data.</text>
</comment>
<dbReference type="RefSeq" id="WP_192749802.1">
    <property type="nucleotide sequence ID" value="NZ_BAABJL010000006.1"/>
</dbReference>
<protein>
    <submittedName>
        <fullName evidence="1">Uncharacterized protein</fullName>
    </submittedName>
</protein>
<keyword evidence="2" id="KW-1185">Reference proteome</keyword>
<sequence>MTGEGPIELSAIGSDGTRTALTWGPTAHGNVSNFDAPGDEWGAGYRFDSPGCWRLRARRTAGQAEALVFVAPDQRG</sequence>
<organism evidence="1 2">
    <name type="scientific">Actinopolymorpha pittospori</name>
    <dbReference type="NCBI Taxonomy" id="648752"/>
    <lineage>
        <taxon>Bacteria</taxon>
        <taxon>Bacillati</taxon>
        <taxon>Actinomycetota</taxon>
        <taxon>Actinomycetes</taxon>
        <taxon>Propionibacteriales</taxon>
        <taxon>Actinopolymorphaceae</taxon>
        <taxon>Actinopolymorpha</taxon>
    </lineage>
</organism>
<reference evidence="1" key="1">
    <citation type="submission" date="2020-10" db="EMBL/GenBank/DDBJ databases">
        <title>Sequencing the genomes of 1000 actinobacteria strains.</title>
        <authorList>
            <person name="Klenk H.-P."/>
        </authorList>
    </citation>
    <scope>NUCLEOTIDE SEQUENCE</scope>
    <source>
        <strain evidence="1">DSM 45354</strain>
    </source>
</reference>
<evidence type="ECO:0000313" key="1">
    <source>
        <dbReference type="EMBL" id="MBE1605462.1"/>
    </source>
</evidence>
<proteinExistence type="predicted"/>
<name>A0A927R7D5_9ACTN</name>
<dbReference type="AlphaFoldDB" id="A0A927R7D5"/>
<accession>A0A927R7D5</accession>
<dbReference type="Proteomes" id="UP000638648">
    <property type="component" value="Unassembled WGS sequence"/>
</dbReference>
<gene>
    <name evidence="1" type="ORF">HEB94_002310</name>
</gene>